<accession>A0ABT9Y8K5</accession>
<dbReference type="EMBL" id="JAUSUE010000010">
    <property type="protein sequence ID" value="MDQ0203866.1"/>
    <property type="molecule type" value="Genomic_DNA"/>
</dbReference>
<evidence type="ECO:0000313" key="1">
    <source>
        <dbReference type="EMBL" id="MDQ0203866.1"/>
    </source>
</evidence>
<reference evidence="1 2" key="1">
    <citation type="submission" date="2023-07" db="EMBL/GenBank/DDBJ databases">
        <title>Genomic Encyclopedia of Type Strains, Phase IV (KMG-IV): sequencing the most valuable type-strain genomes for metagenomic binning, comparative biology and taxonomic classification.</title>
        <authorList>
            <person name="Goeker M."/>
        </authorList>
    </citation>
    <scope>NUCLEOTIDE SEQUENCE [LARGE SCALE GENOMIC DNA]</scope>
    <source>
        <strain evidence="1 2">DSM 16980</strain>
    </source>
</reference>
<sequence>MKSPHMLLIYVNSLYLEKNLLNSQIWLQIKIREIWPVYIVALGFIMYNKII</sequence>
<gene>
    <name evidence="1" type="ORF">J2S01_001585</name>
</gene>
<dbReference type="Proteomes" id="UP001239167">
    <property type="component" value="Unassembled WGS sequence"/>
</dbReference>
<protein>
    <submittedName>
        <fullName evidence="1">Uncharacterized protein</fullName>
    </submittedName>
</protein>
<comment type="caution">
    <text evidence="1">The sequence shown here is derived from an EMBL/GenBank/DDBJ whole genome shotgun (WGS) entry which is preliminary data.</text>
</comment>
<evidence type="ECO:0000313" key="2">
    <source>
        <dbReference type="Proteomes" id="UP001239167"/>
    </source>
</evidence>
<proteinExistence type="predicted"/>
<organism evidence="1 2">
    <name type="scientific">Pectinatus haikarae</name>
    <dbReference type="NCBI Taxonomy" id="349096"/>
    <lineage>
        <taxon>Bacteria</taxon>
        <taxon>Bacillati</taxon>
        <taxon>Bacillota</taxon>
        <taxon>Negativicutes</taxon>
        <taxon>Selenomonadales</taxon>
        <taxon>Selenomonadaceae</taxon>
        <taxon>Pectinatus</taxon>
    </lineage>
</organism>
<name>A0ABT9Y8K5_9FIRM</name>
<keyword evidence="2" id="KW-1185">Reference proteome</keyword>